<dbReference type="GO" id="GO:0016747">
    <property type="term" value="F:acyltransferase activity, transferring groups other than amino-acyl groups"/>
    <property type="evidence" value="ECO:0007669"/>
    <property type="project" value="InterPro"/>
</dbReference>
<dbReference type="RefSeq" id="WP_157564507.1">
    <property type="nucleotide sequence ID" value="NZ_WPIK01000003.1"/>
</dbReference>
<proteinExistence type="predicted"/>
<accession>A0A7K1SU04</accession>
<dbReference type="AlphaFoldDB" id="A0A7K1SU04"/>
<organism evidence="2 3">
    <name type="scientific">Mucilaginibacter arboris</name>
    <dbReference type="NCBI Taxonomy" id="2682090"/>
    <lineage>
        <taxon>Bacteria</taxon>
        <taxon>Pseudomonadati</taxon>
        <taxon>Bacteroidota</taxon>
        <taxon>Sphingobacteriia</taxon>
        <taxon>Sphingobacteriales</taxon>
        <taxon>Sphingobacteriaceae</taxon>
        <taxon>Mucilaginibacter</taxon>
    </lineage>
</organism>
<reference evidence="2 3" key="1">
    <citation type="submission" date="2019-12" db="EMBL/GenBank/DDBJ databases">
        <title>Mucilaginibacter sp. HMF7410 genome sequencing and assembly.</title>
        <authorList>
            <person name="Kang H."/>
            <person name="Cha I."/>
            <person name="Kim H."/>
            <person name="Joh K."/>
        </authorList>
    </citation>
    <scope>NUCLEOTIDE SEQUENCE [LARGE SCALE GENOMIC DNA]</scope>
    <source>
        <strain evidence="2 3">HMF7410</strain>
    </source>
</reference>
<evidence type="ECO:0000313" key="3">
    <source>
        <dbReference type="Proteomes" id="UP000462014"/>
    </source>
</evidence>
<evidence type="ECO:0000259" key="1">
    <source>
        <dbReference type="PROSITE" id="PS51186"/>
    </source>
</evidence>
<keyword evidence="2" id="KW-0808">Transferase</keyword>
<protein>
    <submittedName>
        <fullName evidence="2">GNAT family N-acetyltransferase</fullName>
    </submittedName>
</protein>
<name>A0A7K1SU04_9SPHI</name>
<dbReference type="EMBL" id="WPIK01000003">
    <property type="protein sequence ID" value="MVN20747.1"/>
    <property type="molecule type" value="Genomic_DNA"/>
</dbReference>
<evidence type="ECO:0000313" key="2">
    <source>
        <dbReference type="EMBL" id="MVN20747.1"/>
    </source>
</evidence>
<dbReference type="PANTHER" id="PTHR43792">
    <property type="entry name" value="GNAT FAMILY, PUTATIVE (AFU_ORTHOLOGUE AFUA_3G00765)-RELATED-RELATED"/>
    <property type="match status" value="1"/>
</dbReference>
<dbReference type="PROSITE" id="PS51186">
    <property type="entry name" value="GNAT"/>
    <property type="match status" value="1"/>
</dbReference>
<keyword evidence="3" id="KW-1185">Reference proteome</keyword>
<dbReference type="Gene3D" id="3.40.630.30">
    <property type="match status" value="1"/>
</dbReference>
<dbReference type="Pfam" id="PF13302">
    <property type="entry name" value="Acetyltransf_3"/>
    <property type="match status" value="1"/>
</dbReference>
<sequence length="163" mass="18468">MQNSAETTRLFLSTLTEEDYVFMALLVNSEGWIKFIGDRKVHSKAEAVAYIGKILNTKNLYYWVVRIKEENTPIGIISFLKREYLEFFDIGFAFLPEFQGNGYACEATKEILSIVCSANACDPVLATTIPGNVNSIKLLNKLGFHFQKKLEIANQTLHIYSNS</sequence>
<dbReference type="PANTHER" id="PTHR43792:SF1">
    <property type="entry name" value="N-ACETYLTRANSFERASE DOMAIN-CONTAINING PROTEIN"/>
    <property type="match status" value="1"/>
</dbReference>
<dbReference type="InterPro" id="IPR000182">
    <property type="entry name" value="GNAT_dom"/>
</dbReference>
<feature type="domain" description="N-acetyltransferase" evidence="1">
    <location>
        <begin position="10"/>
        <end position="163"/>
    </location>
</feature>
<comment type="caution">
    <text evidence="2">The sequence shown here is derived from an EMBL/GenBank/DDBJ whole genome shotgun (WGS) entry which is preliminary data.</text>
</comment>
<dbReference type="Proteomes" id="UP000462014">
    <property type="component" value="Unassembled WGS sequence"/>
</dbReference>
<gene>
    <name evidence="2" type="ORF">GO621_04275</name>
</gene>
<dbReference type="InterPro" id="IPR051531">
    <property type="entry name" value="N-acetyltransferase"/>
</dbReference>
<dbReference type="SUPFAM" id="SSF55729">
    <property type="entry name" value="Acyl-CoA N-acyltransferases (Nat)"/>
    <property type="match status" value="1"/>
</dbReference>
<dbReference type="InterPro" id="IPR016181">
    <property type="entry name" value="Acyl_CoA_acyltransferase"/>
</dbReference>